<feature type="transmembrane region" description="Helical" evidence="1">
    <location>
        <begin position="64"/>
        <end position="90"/>
    </location>
</feature>
<accession>A0A239K5R7</accession>
<keyword evidence="3" id="KW-1185">Reference proteome</keyword>
<evidence type="ECO:0000313" key="2">
    <source>
        <dbReference type="EMBL" id="SNT13465.1"/>
    </source>
</evidence>
<reference evidence="2 3" key="1">
    <citation type="submission" date="2017-06" db="EMBL/GenBank/DDBJ databases">
        <authorList>
            <person name="Kim H.J."/>
            <person name="Triplett B.A."/>
        </authorList>
    </citation>
    <scope>NUCLEOTIDE SEQUENCE [LARGE SCALE GENOMIC DNA]</scope>
    <source>
        <strain evidence="2 3">DSM 43151</strain>
    </source>
</reference>
<organism evidence="2 3">
    <name type="scientific">Actinoplanes regularis</name>
    <dbReference type="NCBI Taxonomy" id="52697"/>
    <lineage>
        <taxon>Bacteria</taxon>
        <taxon>Bacillati</taxon>
        <taxon>Actinomycetota</taxon>
        <taxon>Actinomycetes</taxon>
        <taxon>Micromonosporales</taxon>
        <taxon>Micromonosporaceae</taxon>
        <taxon>Actinoplanes</taxon>
    </lineage>
</organism>
<keyword evidence="1" id="KW-1133">Transmembrane helix</keyword>
<feature type="transmembrane region" description="Helical" evidence="1">
    <location>
        <begin position="303"/>
        <end position="323"/>
    </location>
</feature>
<feature type="transmembrane region" description="Helical" evidence="1">
    <location>
        <begin position="220"/>
        <end position="237"/>
    </location>
</feature>
<keyword evidence="1" id="KW-0472">Membrane</keyword>
<dbReference type="RefSeq" id="WP_089299248.1">
    <property type="nucleotide sequence ID" value="NZ_BOMU01000136.1"/>
</dbReference>
<evidence type="ECO:0000256" key="1">
    <source>
        <dbReference type="SAM" id="Phobius"/>
    </source>
</evidence>
<feature type="transmembrane region" description="Helical" evidence="1">
    <location>
        <begin position="258"/>
        <end position="283"/>
    </location>
</feature>
<dbReference type="Proteomes" id="UP000198415">
    <property type="component" value="Unassembled WGS sequence"/>
</dbReference>
<dbReference type="EMBL" id="FZNR01000043">
    <property type="protein sequence ID" value="SNT13465.1"/>
    <property type="molecule type" value="Genomic_DNA"/>
</dbReference>
<protein>
    <submittedName>
        <fullName evidence="2">Uncharacterized protein</fullName>
    </submittedName>
</protein>
<name>A0A239K5R7_9ACTN</name>
<dbReference type="AlphaFoldDB" id="A0A239K5R7"/>
<gene>
    <name evidence="2" type="ORF">SAMN06264365_14314</name>
</gene>
<sequence>MPELELSYRRLLLAYPRFYRRERGLEILTTLMDAAEPGQTRPSRGEAMYLLLIGLRYRFVPPNWISGVAATLVTIWVAVVFSGAGALAVFAAQRPDPPRLAALSDELAGQPAASSMNDAGGQPAMTAYFAATSNVLQTFGDEGWSGSLPVPEEQNRGYVVQDSTAVVDAAYQRLRRDGWTMGARVSGVFWAERDGALIRVAAPHDVAAVDISWYPVEPPGLPAGAIAGFVIGGLLAWQAMTWLAHRVSRTAPATRRRLLLLGVPALVACVVNSLDSVLSMIPLTGGGTTFLSSTLMYPLGNQFANPLAPTIIGLTLFGVLVLLREAAQVDRLQPVNPAEPVEG</sequence>
<keyword evidence="1" id="KW-0812">Transmembrane</keyword>
<dbReference type="OrthoDB" id="3293522at2"/>
<evidence type="ECO:0000313" key="3">
    <source>
        <dbReference type="Proteomes" id="UP000198415"/>
    </source>
</evidence>
<proteinExistence type="predicted"/>